<dbReference type="EMBL" id="JARFPK010000008">
    <property type="protein sequence ID" value="MDF0590163.1"/>
    <property type="molecule type" value="Genomic_DNA"/>
</dbReference>
<evidence type="ECO:0000313" key="1">
    <source>
        <dbReference type="EMBL" id="MDF0590163.1"/>
    </source>
</evidence>
<protein>
    <recommendedName>
        <fullName evidence="3">Transposase IS4-like domain-containing protein</fullName>
    </recommendedName>
</protein>
<reference evidence="1 2" key="1">
    <citation type="submission" date="2023-03" db="EMBL/GenBank/DDBJ databases">
        <title>WGS of Methanotrichaceae archaeon Mx.</title>
        <authorList>
            <person name="Sorokin D.Y."/>
            <person name="Merkel A.Y."/>
        </authorList>
    </citation>
    <scope>NUCLEOTIDE SEQUENCE [LARGE SCALE GENOMIC DNA]</scope>
    <source>
        <strain evidence="1 2">Mx</strain>
    </source>
</reference>
<organism evidence="1 2">
    <name type="scientific">Candidatus Methanocrinis natronophilus</name>
    <dbReference type="NCBI Taxonomy" id="3033396"/>
    <lineage>
        <taxon>Archaea</taxon>
        <taxon>Methanobacteriati</taxon>
        <taxon>Methanobacteriota</taxon>
        <taxon>Stenosarchaea group</taxon>
        <taxon>Methanomicrobia</taxon>
        <taxon>Methanotrichales</taxon>
        <taxon>Methanotrichaceae</taxon>
        <taxon>Methanocrinis</taxon>
    </lineage>
</organism>
<name>A0ABT5X636_9EURY</name>
<dbReference type="PANTHER" id="PTHR34614">
    <property type="match status" value="1"/>
</dbReference>
<dbReference type="Proteomes" id="UP001220010">
    <property type="component" value="Unassembled WGS sequence"/>
</dbReference>
<evidence type="ECO:0000313" key="2">
    <source>
        <dbReference type="Proteomes" id="UP001220010"/>
    </source>
</evidence>
<proteinExistence type="predicted"/>
<dbReference type="RefSeq" id="WP_316965918.1">
    <property type="nucleotide sequence ID" value="NZ_JARFPK010000008.1"/>
</dbReference>
<gene>
    <name evidence="1" type="ORF">P0O15_03090</name>
</gene>
<sequence length="163" mass="19220">MSAEGERIAWSYRKNELKKAQKAGGGWLLISTDKSLDEVQAVNMYLEKDFIEKVFRVLKSNEEIEPVRHRLEQRVRAYIFVCMLAYRLLAVLQWKLQVASRKEDSWESAHLFLQELSRVNEVEVKFGHEIKTWYLNLTQKMSSTLKEIGKKELFKEAVRLTEP</sequence>
<accession>A0ABT5X636</accession>
<keyword evidence="2" id="KW-1185">Reference proteome</keyword>
<dbReference type="SUPFAM" id="SSF53098">
    <property type="entry name" value="Ribonuclease H-like"/>
    <property type="match status" value="1"/>
</dbReference>
<evidence type="ECO:0008006" key="3">
    <source>
        <dbReference type="Google" id="ProtNLM"/>
    </source>
</evidence>
<comment type="caution">
    <text evidence="1">The sequence shown here is derived from an EMBL/GenBank/DDBJ whole genome shotgun (WGS) entry which is preliminary data.</text>
</comment>
<dbReference type="InterPro" id="IPR012337">
    <property type="entry name" value="RNaseH-like_sf"/>
</dbReference>
<dbReference type="PANTHER" id="PTHR34614:SF2">
    <property type="entry name" value="TRANSPOSASE IS4-LIKE DOMAIN-CONTAINING PROTEIN"/>
    <property type="match status" value="1"/>
</dbReference>